<keyword evidence="3" id="KW-1185">Reference proteome</keyword>
<organism evidence="2 3">
    <name type="scientific">Eumeta variegata</name>
    <name type="common">Bagworm moth</name>
    <name type="synonym">Eumeta japonica</name>
    <dbReference type="NCBI Taxonomy" id="151549"/>
    <lineage>
        <taxon>Eukaryota</taxon>
        <taxon>Metazoa</taxon>
        <taxon>Ecdysozoa</taxon>
        <taxon>Arthropoda</taxon>
        <taxon>Hexapoda</taxon>
        <taxon>Insecta</taxon>
        <taxon>Pterygota</taxon>
        <taxon>Neoptera</taxon>
        <taxon>Endopterygota</taxon>
        <taxon>Lepidoptera</taxon>
        <taxon>Glossata</taxon>
        <taxon>Ditrysia</taxon>
        <taxon>Tineoidea</taxon>
        <taxon>Psychidae</taxon>
        <taxon>Oiketicinae</taxon>
        <taxon>Eumeta</taxon>
    </lineage>
</organism>
<proteinExistence type="predicted"/>
<reference evidence="2 3" key="1">
    <citation type="journal article" date="2019" name="Commun. Biol.">
        <title>The bagworm genome reveals a unique fibroin gene that provides high tensile strength.</title>
        <authorList>
            <person name="Kono N."/>
            <person name="Nakamura H."/>
            <person name="Ohtoshi R."/>
            <person name="Tomita M."/>
            <person name="Numata K."/>
            <person name="Arakawa K."/>
        </authorList>
    </citation>
    <scope>NUCLEOTIDE SEQUENCE [LARGE SCALE GENOMIC DNA]</scope>
</reference>
<dbReference type="Proteomes" id="UP000299102">
    <property type="component" value="Unassembled WGS sequence"/>
</dbReference>
<accession>A0A4C1TW90</accession>
<evidence type="ECO:0000313" key="3">
    <source>
        <dbReference type="Proteomes" id="UP000299102"/>
    </source>
</evidence>
<feature type="region of interest" description="Disordered" evidence="1">
    <location>
        <begin position="57"/>
        <end position="84"/>
    </location>
</feature>
<name>A0A4C1TW90_EUMVA</name>
<gene>
    <name evidence="2" type="ORF">EVAR_9157_1</name>
</gene>
<protein>
    <submittedName>
        <fullName evidence="2">Uncharacterized protein</fullName>
    </submittedName>
</protein>
<feature type="compositionally biased region" description="Basic residues" evidence="1">
    <location>
        <begin position="57"/>
        <end position="78"/>
    </location>
</feature>
<evidence type="ECO:0000256" key="1">
    <source>
        <dbReference type="SAM" id="MobiDB-lite"/>
    </source>
</evidence>
<dbReference type="EMBL" id="BGZK01000095">
    <property type="protein sequence ID" value="GBP18311.1"/>
    <property type="molecule type" value="Genomic_DNA"/>
</dbReference>
<dbReference type="AlphaFoldDB" id="A0A4C1TW90"/>
<comment type="caution">
    <text evidence="2">The sequence shown here is derived from an EMBL/GenBank/DDBJ whole genome shotgun (WGS) entry which is preliminary data.</text>
</comment>
<evidence type="ECO:0000313" key="2">
    <source>
        <dbReference type="EMBL" id="GBP18311.1"/>
    </source>
</evidence>
<sequence>MTKLYLFRIFSFPVEELYLRPRTLVEYESSAANNRCSHCEGDRDPMLLKMTIIEKKKRHMQKKRHLNTFKKKKRHRQKEKTEKA</sequence>